<evidence type="ECO:0000313" key="2">
    <source>
        <dbReference type="EMBL" id="HAR52024.1"/>
    </source>
</evidence>
<evidence type="ECO:0000256" key="1">
    <source>
        <dbReference type="SAM" id="Phobius"/>
    </source>
</evidence>
<accession>A0A348WBW2</accession>
<dbReference type="AlphaFoldDB" id="A0A348WBW2"/>
<organism evidence="2 3">
    <name type="scientific">Roseovarius nubinhibens</name>
    <dbReference type="NCBI Taxonomy" id="314263"/>
    <lineage>
        <taxon>Bacteria</taxon>
        <taxon>Pseudomonadati</taxon>
        <taxon>Pseudomonadota</taxon>
        <taxon>Alphaproteobacteria</taxon>
        <taxon>Rhodobacterales</taxon>
        <taxon>Roseobacteraceae</taxon>
        <taxon>Roseovarius</taxon>
    </lineage>
</organism>
<comment type="caution">
    <text evidence="2">The sequence shown here is derived from an EMBL/GenBank/DDBJ whole genome shotgun (WGS) entry which is preliminary data.</text>
</comment>
<keyword evidence="1" id="KW-0472">Membrane</keyword>
<proteinExistence type="predicted"/>
<keyword evidence="1" id="KW-1133">Transmembrane helix</keyword>
<keyword evidence="1" id="KW-0812">Transmembrane</keyword>
<feature type="transmembrane region" description="Helical" evidence="1">
    <location>
        <begin position="29"/>
        <end position="47"/>
    </location>
</feature>
<gene>
    <name evidence="2" type="ORF">DCS45_09130</name>
</gene>
<feature type="transmembrane region" description="Helical" evidence="1">
    <location>
        <begin position="67"/>
        <end position="86"/>
    </location>
</feature>
<protein>
    <submittedName>
        <fullName evidence="2">YIP1 family protein</fullName>
    </submittedName>
</protein>
<sequence length="162" mass="17295">MSVSQQIVATYKGPGRVVRRLLSGPESEGRALAILMAACVITFIGQLPRLSREAHLSGEELNPLLGGALLGWVFMAPLIFYALAFVSHLLSRLAGGRGTGYGARIALFWALLAASPLILLWGLMAGFAGPGAGLTLVGLLWCIVFLWFWIAGLRVAEWGMGE</sequence>
<dbReference type="RefSeq" id="WP_040618155.1">
    <property type="nucleotide sequence ID" value="NZ_JAHKQK010000012.1"/>
</dbReference>
<name>A0A348WBW2_9RHOB</name>
<evidence type="ECO:0000313" key="3">
    <source>
        <dbReference type="Proteomes" id="UP000264719"/>
    </source>
</evidence>
<reference evidence="2 3" key="1">
    <citation type="journal article" date="2018" name="Nat. Biotechnol.">
        <title>A standardized bacterial taxonomy based on genome phylogeny substantially revises the tree of life.</title>
        <authorList>
            <person name="Parks D.H."/>
            <person name="Chuvochina M."/>
            <person name="Waite D.W."/>
            <person name="Rinke C."/>
            <person name="Skarshewski A."/>
            <person name="Chaumeil P.A."/>
            <person name="Hugenholtz P."/>
        </authorList>
    </citation>
    <scope>NUCLEOTIDE SEQUENCE [LARGE SCALE GENOMIC DNA]</scope>
    <source>
        <strain evidence="2">UBA9169</strain>
    </source>
</reference>
<feature type="transmembrane region" description="Helical" evidence="1">
    <location>
        <begin position="107"/>
        <end position="128"/>
    </location>
</feature>
<feature type="transmembrane region" description="Helical" evidence="1">
    <location>
        <begin position="134"/>
        <end position="156"/>
    </location>
</feature>
<dbReference type="EMBL" id="DMVW01000091">
    <property type="protein sequence ID" value="HAR52024.1"/>
    <property type="molecule type" value="Genomic_DNA"/>
</dbReference>
<dbReference type="Proteomes" id="UP000264719">
    <property type="component" value="Unassembled WGS sequence"/>
</dbReference>